<gene>
    <name evidence="2" type="ORF">BGZ95_011802</name>
</gene>
<dbReference type="EMBL" id="JAAAIL010000924">
    <property type="protein sequence ID" value="KAG0272449.1"/>
    <property type="molecule type" value="Genomic_DNA"/>
</dbReference>
<evidence type="ECO:0000256" key="1">
    <source>
        <dbReference type="SAM" id="MobiDB-lite"/>
    </source>
</evidence>
<comment type="caution">
    <text evidence="2">The sequence shown here is derived from an EMBL/GenBank/DDBJ whole genome shotgun (WGS) entry which is preliminary data.</text>
</comment>
<evidence type="ECO:0000313" key="3">
    <source>
        <dbReference type="Proteomes" id="UP001194580"/>
    </source>
</evidence>
<keyword evidence="3" id="KW-1185">Reference proteome</keyword>
<dbReference type="AlphaFoldDB" id="A0AAD4D9E7"/>
<protein>
    <submittedName>
        <fullName evidence="2">Uncharacterized protein</fullName>
    </submittedName>
</protein>
<evidence type="ECO:0000313" key="2">
    <source>
        <dbReference type="EMBL" id="KAG0272449.1"/>
    </source>
</evidence>
<organism evidence="2 3">
    <name type="scientific">Linnemannia exigua</name>
    <dbReference type="NCBI Taxonomy" id="604196"/>
    <lineage>
        <taxon>Eukaryota</taxon>
        <taxon>Fungi</taxon>
        <taxon>Fungi incertae sedis</taxon>
        <taxon>Mucoromycota</taxon>
        <taxon>Mortierellomycotina</taxon>
        <taxon>Mortierellomycetes</taxon>
        <taxon>Mortierellales</taxon>
        <taxon>Mortierellaceae</taxon>
        <taxon>Linnemannia</taxon>
    </lineage>
</organism>
<accession>A0AAD4D9E7</accession>
<dbReference type="Proteomes" id="UP001194580">
    <property type="component" value="Unassembled WGS sequence"/>
</dbReference>
<proteinExistence type="predicted"/>
<feature type="region of interest" description="Disordered" evidence="1">
    <location>
        <begin position="1"/>
        <end position="55"/>
    </location>
</feature>
<name>A0AAD4D9E7_9FUNG</name>
<sequence>MKYVKTNDSISRKAARTSTNPKVEVHPNLLPASPMPTRLSHQTLDQAGQPQGHSLQRPQIYPPSYFYSYSPFHPSGSVRTTRRPYRLDNMPVISSRQFFTANLFQSSTDLGTSLATWIRDLIETEEEMGKVITIDALLYRSTDGAYAPGHQAVAYVKGTRTLADVGLAKSCVLPGNKLDDVVRFDDNA</sequence>
<reference evidence="2" key="1">
    <citation type="journal article" date="2020" name="Fungal Divers.">
        <title>Resolving the Mortierellaceae phylogeny through synthesis of multi-gene phylogenetics and phylogenomics.</title>
        <authorList>
            <person name="Vandepol N."/>
            <person name="Liber J."/>
            <person name="Desiro A."/>
            <person name="Na H."/>
            <person name="Kennedy M."/>
            <person name="Barry K."/>
            <person name="Grigoriev I.V."/>
            <person name="Miller A.N."/>
            <person name="O'Donnell K."/>
            <person name="Stajich J.E."/>
            <person name="Bonito G."/>
        </authorList>
    </citation>
    <scope>NUCLEOTIDE SEQUENCE</scope>
    <source>
        <strain evidence="2">NRRL 28262</strain>
    </source>
</reference>
<feature type="compositionally biased region" description="Polar residues" evidence="1">
    <location>
        <begin position="39"/>
        <end position="55"/>
    </location>
</feature>